<dbReference type="InterPro" id="IPR041657">
    <property type="entry name" value="HTH_17"/>
</dbReference>
<dbReference type="EMBL" id="CP059732">
    <property type="protein sequence ID" value="QMW06324.1"/>
    <property type="molecule type" value="Genomic_DNA"/>
</dbReference>
<evidence type="ECO:0000259" key="1">
    <source>
        <dbReference type="Pfam" id="PF12728"/>
    </source>
</evidence>
<dbReference type="AlphaFoldDB" id="A0A7G5H5D2"/>
<evidence type="ECO:0000313" key="3">
    <source>
        <dbReference type="Proteomes" id="UP000515369"/>
    </source>
</evidence>
<reference evidence="2 3" key="1">
    <citation type="submission" date="2020-07" db="EMBL/GenBank/DDBJ databases">
        <title>Spirosoma foliorum sp. nov., isolated from the leaves on the Nejang mountain Korea, Republic of.</title>
        <authorList>
            <person name="Ho H."/>
            <person name="Lee Y.-J."/>
            <person name="Nurcahyanto D.-A."/>
            <person name="Kim S.-G."/>
        </authorList>
    </citation>
    <scope>NUCLEOTIDE SEQUENCE [LARGE SCALE GENOMIC DNA]</scope>
    <source>
        <strain evidence="2 3">PL0136</strain>
    </source>
</reference>
<proteinExistence type="predicted"/>
<name>A0A7G5H5D2_9BACT</name>
<dbReference type="Pfam" id="PF12728">
    <property type="entry name" value="HTH_17"/>
    <property type="match status" value="1"/>
</dbReference>
<dbReference type="KEGG" id="sfol:H3H32_16260"/>
<keyword evidence="3" id="KW-1185">Reference proteome</keyword>
<sequence>MTKVPSYEDFADALKRLEVLERENEYLRTVVTDLQWLTVAQVAKACRCSQRTVTRLIDSNKLVNRKEGSKSLCNISSVRSYLLGKKVDEQEINYRLMGACLHR</sequence>
<dbReference type="RefSeq" id="WP_182463693.1">
    <property type="nucleotide sequence ID" value="NZ_CP059732.1"/>
</dbReference>
<feature type="domain" description="Helix-turn-helix" evidence="1">
    <location>
        <begin position="36"/>
        <end position="69"/>
    </location>
</feature>
<evidence type="ECO:0000313" key="2">
    <source>
        <dbReference type="EMBL" id="QMW06324.1"/>
    </source>
</evidence>
<organism evidence="2 3">
    <name type="scientific">Spirosoma foliorum</name>
    <dbReference type="NCBI Taxonomy" id="2710596"/>
    <lineage>
        <taxon>Bacteria</taxon>
        <taxon>Pseudomonadati</taxon>
        <taxon>Bacteroidota</taxon>
        <taxon>Cytophagia</taxon>
        <taxon>Cytophagales</taxon>
        <taxon>Cytophagaceae</taxon>
        <taxon>Spirosoma</taxon>
    </lineage>
</organism>
<dbReference type="Proteomes" id="UP000515369">
    <property type="component" value="Chromosome"/>
</dbReference>
<accession>A0A7G5H5D2</accession>
<protein>
    <submittedName>
        <fullName evidence="2">Helix-turn-helix domain-containing protein</fullName>
    </submittedName>
</protein>
<gene>
    <name evidence="2" type="ORF">H3H32_16260</name>
</gene>